<evidence type="ECO:0000256" key="1">
    <source>
        <dbReference type="ARBA" id="ARBA00022553"/>
    </source>
</evidence>
<dbReference type="PROSITE" id="PS50864">
    <property type="entry name" value="SAND"/>
    <property type="match status" value="1"/>
</dbReference>
<dbReference type="SUPFAM" id="SSF63763">
    <property type="entry name" value="SAND domain-like"/>
    <property type="match status" value="1"/>
</dbReference>
<feature type="region of interest" description="Disordered" evidence="2">
    <location>
        <begin position="179"/>
        <end position="208"/>
    </location>
</feature>
<dbReference type="GO" id="GO:0045182">
    <property type="term" value="F:translation regulator activity"/>
    <property type="evidence" value="ECO:0007669"/>
    <property type="project" value="InterPro"/>
</dbReference>
<reference evidence="5 6" key="1">
    <citation type="journal article" date="2008" name="Nature">
        <title>Genome analysis of the platypus reveals unique signatures of evolution.</title>
        <authorList>
            <person name="Warren W.C."/>
            <person name="Hillier L.W."/>
            <person name="Marshall Graves J.A."/>
            <person name="Birney E."/>
            <person name="Ponting C.P."/>
            <person name="Grutzner F."/>
            <person name="Belov K."/>
            <person name="Miller W."/>
            <person name="Clarke L."/>
            <person name="Chinwalla A.T."/>
            <person name="Yang S.P."/>
            <person name="Heger A."/>
            <person name="Locke D.P."/>
            <person name="Miethke P."/>
            <person name="Waters P.D."/>
            <person name="Veyrunes F."/>
            <person name="Fulton L."/>
            <person name="Fulton B."/>
            <person name="Graves T."/>
            <person name="Wallis J."/>
            <person name="Puente X.S."/>
            <person name="Lopez-Otin C."/>
            <person name="Ordonez G.R."/>
            <person name="Eichler E.E."/>
            <person name="Chen L."/>
            <person name="Cheng Z."/>
            <person name="Deakin J.E."/>
            <person name="Alsop A."/>
            <person name="Thompson K."/>
            <person name="Kirby P."/>
            <person name="Papenfuss A.T."/>
            <person name="Wakefield M.J."/>
            <person name="Olender T."/>
            <person name="Lancet D."/>
            <person name="Huttley G.A."/>
            <person name="Smit A.F."/>
            <person name="Pask A."/>
            <person name="Temple-Smith P."/>
            <person name="Batzer M.A."/>
            <person name="Walker J.A."/>
            <person name="Konkel M.K."/>
            <person name="Harris R.S."/>
            <person name="Whittington C.M."/>
            <person name="Wong E.S."/>
            <person name="Gemmell N.J."/>
            <person name="Buschiazzo E."/>
            <person name="Vargas Jentzsch I.M."/>
            <person name="Merkel A."/>
            <person name="Schmitz J."/>
            <person name="Zemann A."/>
            <person name="Churakov G."/>
            <person name="Kriegs J.O."/>
            <person name="Brosius J."/>
            <person name="Murchison E.P."/>
            <person name="Sachidanandam R."/>
            <person name="Smith C."/>
            <person name="Hannon G.J."/>
            <person name="Tsend-Ayush E."/>
            <person name="McMillan D."/>
            <person name="Attenborough R."/>
            <person name="Rens W."/>
            <person name="Ferguson-Smith M."/>
            <person name="Lefevre C.M."/>
            <person name="Sharp J.A."/>
            <person name="Nicholas K.R."/>
            <person name="Ray D.A."/>
            <person name="Kube M."/>
            <person name="Reinhardt R."/>
            <person name="Pringle T.H."/>
            <person name="Taylor J."/>
            <person name="Jones R.C."/>
            <person name="Nixon B."/>
            <person name="Dacheux J.L."/>
            <person name="Niwa H."/>
            <person name="Sekita Y."/>
            <person name="Huang X."/>
            <person name="Stark A."/>
            <person name="Kheradpour P."/>
            <person name="Kellis M."/>
            <person name="Flicek P."/>
            <person name="Chen Y."/>
            <person name="Webber C."/>
            <person name="Hardison R."/>
            <person name="Nelson J."/>
            <person name="Hallsworth-Pepin K."/>
            <person name="Delehaunty K."/>
            <person name="Markovic C."/>
            <person name="Minx P."/>
            <person name="Feng Y."/>
            <person name="Kremitzki C."/>
            <person name="Mitreva M."/>
            <person name="Glasscock J."/>
            <person name="Wylie T."/>
            <person name="Wohldmann P."/>
            <person name="Thiru P."/>
            <person name="Nhan M.N."/>
            <person name="Pohl C.S."/>
            <person name="Smith S.M."/>
            <person name="Hou S."/>
            <person name="Nefedov M."/>
            <person name="de Jong P.J."/>
            <person name="Renfree M.B."/>
            <person name="Mardis E.R."/>
            <person name="Wilson R.K."/>
        </authorList>
    </citation>
    <scope>NUCLEOTIDE SEQUENCE [LARGE SCALE GENOMIC DNA]</scope>
    <source>
        <strain evidence="5 6">Glennie</strain>
    </source>
</reference>
<dbReference type="GO" id="GO:0005634">
    <property type="term" value="C:nucleus"/>
    <property type="evidence" value="ECO:0007669"/>
    <property type="project" value="InterPro"/>
</dbReference>
<evidence type="ECO:0000313" key="5">
    <source>
        <dbReference type="Ensembl" id="ENSOANP00000024545.2"/>
    </source>
</evidence>
<evidence type="ECO:0000259" key="3">
    <source>
        <dbReference type="PROSITE" id="PS50864"/>
    </source>
</evidence>
<reference evidence="5" key="2">
    <citation type="submission" date="2025-08" db="UniProtKB">
        <authorList>
            <consortium name="Ensembl"/>
        </authorList>
    </citation>
    <scope>IDENTIFICATION</scope>
    <source>
        <strain evidence="5">Glennie</strain>
    </source>
</reference>
<dbReference type="eggNOG" id="KOG0383">
    <property type="taxonomic scope" value="Eukaryota"/>
</dbReference>
<evidence type="ECO:0000256" key="2">
    <source>
        <dbReference type="SAM" id="MobiDB-lite"/>
    </source>
</evidence>
<dbReference type="InterPro" id="IPR000770">
    <property type="entry name" value="SAND_dom"/>
</dbReference>
<dbReference type="InterPro" id="IPR010919">
    <property type="entry name" value="SAND-like_dom_sf"/>
</dbReference>
<feature type="domain" description="HSR" evidence="4">
    <location>
        <begin position="1"/>
        <end position="55"/>
    </location>
</feature>
<feature type="domain" description="SAND" evidence="3">
    <location>
        <begin position="137"/>
        <end position="208"/>
    </location>
</feature>
<evidence type="ECO:0000259" key="4">
    <source>
        <dbReference type="PROSITE" id="PS51414"/>
    </source>
</evidence>
<dbReference type="AlphaFoldDB" id="F7DZ88"/>
<proteinExistence type="predicted"/>
<dbReference type="PANTHER" id="PTHR46386">
    <property type="entry name" value="NUCLEAR BODY PROTEIN SP140"/>
    <property type="match status" value="1"/>
</dbReference>
<evidence type="ECO:0008006" key="7">
    <source>
        <dbReference type="Google" id="ProtNLM"/>
    </source>
</evidence>
<dbReference type="SMART" id="SM00258">
    <property type="entry name" value="SAND"/>
    <property type="match status" value="1"/>
</dbReference>
<protein>
    <recommendedName>
        <fullName evidence="7">Autoimmune regulator</fullName>
    </recommendedName>
</protein>
<evidence type="ECO:0000313" key="6">
    <source>
        <dbReference type="Proteomes" id="UP000002279"/>
    </source>
</evidence>
<keyword evidence="6" id="KW-1185">Reference proteome</keyword>
<dbReference type="PANTHER" id="PTHR46386:SF11">
    <property type="entry name" value="AUTOIMMUNE REGULATOR"/>
    <property type="match status" value="1"/>
</dbReference>
<dbReference type="GeneTree" id="ENSGT00940000161104"/>
<feature type="region of interest" description="Disordered" evidence="2">
    <location>
        <begin position="69"/>
        <end position="121"/>
    </location>
</feature>
<accession>F7DZ88</accession>
<dbReference type="InterPro" id="IPR043563">
    <property type="entry name" value="Sp110/Sp140/Sp140L-like"/>
</dbReference>
<dbReference type="Pfam" id="PF01342">
    <property type="entry name" value="SAND"/>
    <property type="match status" value="1"/>
</dbReference>
<dbReference type="STRING" id="9258.ENSOANP00000024545"/>
<dbReference type="Pfam" id="PF03172">
    <property type="entry name" value="HSR"/>
    <property type="match status" value="1"/>
</dbReference>
<reference evidence="5" key="3">
    <citation type="submission" date="2025-09" db="UniProtKB">
        <authorList>
            <consortium name="Ensembl"/>
        </authorList>
    </citation>
    <scope>IDENTIFICATION</scope>
    <source>
        <strain evidence="5">Glennie</strain>
    </source>
</reference>
<dbReference type="PROSITE" id="PS51414">
    <property type="entry name" value="HSR"/>
    <property type="match status" value="1"/>
</dbReference>
<dbReference type="FunFam" id="3.10.390.10:FF:000006">
    <property type="entry name" value="Autoimmune regulator"/>
    <property type="match status" value="1"/>
</dbReference>
<keyword evidence="1" id="KW-0597">Phosphoprotein</keyword>
<dbReference type="Gene3D" id="3.10.390.10">
    <property type="entry name" value="SAND domain-like"/>
    <property type="match status" value="1"/>
</dbReference>
<dbReference type="Ensembl" id="ENSOANT00000024549.2">
    <property type="protein sequence ID" value="ENSOANP00000024545.2"/>
    <property type="gene ID" value="ENSOANG00000015583.3"/>
</dbReference>
<dbReference type="GO" id="GO:0005737">
    <property type="term" value="C:cytoplasm"/>
    <property type="evidence" value="ECO:0007669"/>
    <property type="project" value="InterPro"/>
</dbReference>
<dbReference type="Proteomes" id="UP000002279">
    <property type="component" value="Chromosome 7"/>
</dbReference>
<dbReference type="HOGENOM" id="CLU_042233_1_0_1"/>
<dbReference type="InterPro" id="IPR008087">
    <property type="entry name" value="AIRE"/>
</dbReference>
<dbReference type="PRINTS" id="PR01711">
    <property type="entry name" value="AIREGULATOR"/>
</dbReference>
<dbReference type="InParanoid" id="F7DZ88"/>
<name>F7DZ88_ORNAN</name>
<dbReference type="GO" id="GO:0006959">
    <property type="term" value="P:humoral immune response"/>
    <property type="evidence" value="ECO:0007669"/>
    <property type="project" value="InterPro"/>
</dbReference>
<dbReference type="InterPro" id="IPR004865">
    <property type="entry name" value="HSR_dom"/>
</dbReference>
<sequence length="208" mass="22938">EKEGCHKAFHALLTWLLSRDSSSIQDFWRILFKDYNLERYARLQPIHNSFPKDIDLSRHRKGRKVPISLKTLTLPRPQGKRKASEERGSPQLPPLAVKCTSNPGSLSKAKSAKKPENSETQRFPLLNGIQTMSASVQRAVTVSSSDLPGTCGAVEGILIKQVFESGSSKKCIKVGGEFYTPGKFEDAGGKSKNRSPKPPVRPKASQVP</sequence>
<dbReference type="GO" id="GO:0003677">
    <property type="term" value="F:DNA binding"/>
    <property type="evidence" value="ECO:0007669"/>
    <property type="project" value="InterPro"/>
</dbReference>
<organism evidence="5 6">
    <name type="scientific">Ornithorhynchus anatinus</name>
    <name type="common">Duckbill platypus</name>
    <dbReference type="NCBI Taxonomy" id="9258"/>
    <lineage>
        <taxon>Eukaryota</taxon>
        <taxon>Metazoa</taxon>
        <taxon>Chordata</taxon>
        <taxon>Craniata</taxon>
        <taxon>Vertebrata</taxon>
        <taxon>Euteleostomi</taxon>
        <taxon>Mammalia</taxon>
        <taxon>Monotremata</taxon>
        <taxon>Ornithorhynchidae</taxon>
        <taxon>Ornithorhynchus</taxon>
    </lineage>
</organism>